<dbReference type="GO" id="GO:0003677">
    <property type="term" value="F:DNA binding"/>
    <property type="evidence" value="ECO:0007669"/>
    <property type="project" value="UniProtKB-KW"/>
</dbReference>
<dbReference type="InterPro" id="IPR050707">
    <property type="entry name" value="HTH_MetabolicPath_Reg"/>
</dbReference>
<accession>A0A4R1Q1U9</accession>
<keyword evidence="7" id="KW-1185">Reference proteome</keyword>
<comment type="caution">
    <text evidence="6">The sequence shown here is derived from an EMBL/GenBank/DDBJ whole genome shotgun (WGS) entry which is preliminary data.</text>
</comment>
<feature type="domain" description="IclR-ED" evidence="5">
    <location>
        <begin position="68"/>
        <end position="249"/>
    </location>
</feature>
<keyword evidence="3" id="KW-0804">Transcription</keyword>
<reference evidence="6 7" key="1">
    <citation type="submission" date="2019-03" db="EMBL/GenBank/DDBJ databases">
        <title>Genomic Encyclopedia of Type Strains, Phase IV (KMG-IV): sequencing the most valuable type-strain genomes for metagenomic binning, comparative biology and taxonomic classification.</title>
        <authorList>
            <person name="Goeker M."/>
        </authorList>
    </citation>
    <scope>NUCLEOTIDE SEQUENCE [LARGE SCALE GENOMIC DNA]</scope>
    <source>
        <strain evidence="6 7">DSM 15969</strain>
    </source>
</reference>
<dbReference type="SMART" id="SM00346">
    <property type="entry name" value="HTH_ICLR"/>
    <property type="match status" value="1"/>
</dbReference>
<sequence>MNKELLNNSIVKAITIINCFSNEKPRLRLKDISSLTGINQPTAYRLLTTMKEFNLIEQNDSIYSLGRAFLKYQGIVINSMTIRQVCLPFIEELSTNLKVNVNLAVLDENEVVYVARAETPYCMYGYFHIGMRRPLHCTALGKVLISRQPEKVQDIFKRGVRRYTLNTITSAAEYEKELEKVRLQGYALDLEEWANGVNCIAVPVYGPTEEIVAGISISGPTSHHSVADLTEMIPFLLECANRLSTRLGSSNGAI</sequence>
<dbReference type="Pfam" id="PF09339">
    <property type="entry name" value="HTH_IclR"/>
    <property type="match status" value="1"/>
</dbReference>
<evidence type="ECO:0000313" key="6">
    <source>
        <dbReference type="EMBL" id="TCL34423.1"/>
    </source>
</evidence>
<dbReference type="InterPro" id="IPR005471">
    <property type="entry name" value="Tscrpt_reg_IclR_N"/>
</dbReference>
<evidence type="ECO:0000256" key="3">
    <source>
        <dbReference type="ARBA" id="ARBA00023163"/>
    </source>
</evidence>
<organism evidence="6 7">
    <name type="scientific">Anaerospora hongkongensis</name>
    <dbReference type="NCBI Taxonomy" id="244830"/>
    <lineage>
        <taxon>Bacteria</taxon>
        <taxon>Bacillati</taxon>
        <taxon>Bacillota</taxon>
        <taxon>Negativicutes</taxon>
        <taxon>Selenomonadales</taxon>
        <taxon>Sporomusaceae</taxon>
        <taxon>Anaerospora</taxon>
    </lineage>
</organism>
<protein>
    <submittedName>
        <fullName evidence="6">IclR family transcriptional regulator</fullName>
    </submittedName>
</protein>
<dbReference type="Pfam" id="PF01614">
    <property type="entry name" value="IclR_C"/>
    <property type="match status" value="1"/>
</dbReference>
<dbReference type="PROSITE" id="PS51078">
    <property type="entry name" value="ICLR_ED"/>
    <property type="match status" value="1"/>
</dbReference>
<evidence type="ECO:0000259" key="4">
    <source>
        <dbReference type="PROSITE" id="PS51077"/>
    </source>
</evidence>
<dbReference type="Gene3D" id="3.30.450.40">
    <property type="match status" value="1"/>
</dbReference>
<dbReference type="GO" id="GO:0045892">
    <property type="term" value="P:negative regulation of DNA-templated transcription"/>
    <property type="evidence" value="ECO:0007669"/>
    <property type="project" value="TreeGrafter"/>
</dbReference>
<dbReference type="PROSITE" id="PS51077">
    <property type="entry name" value="HTH_ICLR"/>
    <property type="match status" value="1"/>
</dbReference>
<name>A0A4R1Q1U9_9FIRM</name>
<dbReference type="Gene3D" id="1.10.10.10">
    <property type="entry name" value="Winged helix-like DNA-binding domain superfamily/Winged helix DNA-binding domain"/>
    <property type="match status" value="1"/>
</dbReference>
<evidence type="ECO:0000256" key="1">
    <source>
        <dbReference type="ARBA" id="ARBA00023015"/>
    </source>
</evidence>
<dbReference type="GO" id="GO:0003700">
    <property type="term" value="F:DNA-binding transcription factor activity"/>
    <property type="evidence" value="ECO:0007669"/>
    <property type="project" value="TreeGrafter"/>
</dbReference>
<evidence type="ECO:0000259" key="5">
    <source>
        <dbReference type="PROSITE" id="PS51078"/>
    </source>
</evidence>
<gene>
    <name evidence="6" type="ORF">EV210_1156</name>
</gene>
<dbReference type="SUPFAM" id="SSF46785">
    <property type="entry name" value="Winged helix' DNA-binding domain"/>
    <property type="match status" value="1"/>
</dbReference>
<dbReference type="InterPro" id="IPR014757">
    <property type="entry name" value="Tscrpt_reg_IclR_C"/>
</dbReference>
<evidence type="ECO:0000256" key="2">
    <source>
        <dbReference type="ARBA" id="ARBA00023125"/>
    </source>
</evidence>
<dbReference type="AlphaFoldDB" id="A0A4R1Q1U9"/>
<dbReference type="RefSeq" id="WP_243650632.1">
    <property type="nucleotide sequence ID" value="NZ_DAIMLW010000351.1"/>
</dbReference>
<keyword evidence="1" id="KW-0805">Transcription regulation</keyword>
<dbReference type="EMBL" id="SLUI01000015">
    <property type="protein sequence ID" value="TCL34423.1"/>
    <property type="molecule type" value="Genomic_DNA"/>
</dbReference>
<feature type="domain" description="HTH iclR-type" evidence="4">
    <location>
        <begin position="7"/>
        <end position="67"/>
    </location>
</feature>
<dbReference type="InterPro" id="IPR036390">
    <property type="entry name" value="WH_DNA-bd_sf"/>
</dbReference>
<evidence type="ECO:0000313" key="7">
    <source>
        <dbReference type="Proteomes" id="UP000295063"/>
    </source>
</evidence>
<dbReference type="PANTHER" id="PTHR30136">
    <property type="entry name" value="HELIX-TURN-HELIX TRANSCRIPTIONAL REGULATOR, ICLR FAMILY"/>
    <property type="match status" value="1"/>
</dbReference>
<dbReference type="Proteomes" id="UP000295063">
    <property type="component" value="Unassembled WGS sequence"/>
</dbReference>
<dbReference type="PANTHER" id="PTHR30136:SF35">
    <property type="entry name" value="HTH-TYPE TRANSCRIPTIONAL REGULATOR RV1719"/>
    <property type="match status" value="1"/>
</dbReference>
<dbReference type="SUPFAM" id="SSF55781">
    <property type="entry name" value="GAF domain-like"/>
    <property type="match status" value="1"/>
</dbReference>
<dbReference type="InterPro" id="IPR036388">
    <property type="entry name" value="WH-like_DNA-bd_sf"/>
</dbReference>
<keyword evidence="2" id="KW-0238">DNA-binding</keyword>
<proteinExistence type="predicted"/>
<dbReference type="InterPro" id="IPR029016">
    <property type="entry name" value="GAF-like_dom_sf"/>
</dbReference>